<dbReference type="EMBL" id="GBXM01004487">
    <property type="protein sequence ID" value="JAI04091.1"/>
    <property type="molecule type" value="Transcribed_RNA"/>
</dbReference>
<reference evidence="2" key="2">
    <citation type="journal article" date="2015" name="Fish Shellfish Immunol.">
        <title>Early steps in the European eel (Anguilla anguilla)-Vibrio vulnificus interaction in the gills: Role of the RtxA13 toxin.</title>
        <authorList>
            <person name="Callol A."/>
            <person name="Pajuelo D."/>
            <person name="Ebbesson L."/>
            <person name="Teles M."/>
            <person name="MacKenzie S."/>
            <person name="Amaro C."/>
        </authorList>
    </citation>
    <scope>NUCLEOTIDE SEQUENCE</scope>
</reference>
<feature type="compositionally biased region" description="Polar residues" evidence="1">
    <location>
        <begin position="1"/>
        <end position="23"/>
    </location>
</feature>
<organism evidence="2">
    <name type="scientific">Anguilla anguilla</name>
    <name type="common">European freshwater eel</name>
    <name type="synonym">Muraena anguilla</name>
    <dbReference type="NCBI Taxonomy" id="7936"/>
    <lineage>
        <taxon>Eukaryota</taxon>
        <taxon>Metazoa</taxon>
        <taxon>Chordata</taxon>
        <taxon>Craniata</taxon>
        <taxon>Vertebrata</taxon>
        <taxon>Euteleostomi</taxon>
        <taxon>Actinopterygii</taxon>
        <taxon>Neopterygii</taxon>
        <taxon>Teleostei</taxon>
        <taxon>Anguilliformes</taxon>
        <taxon>Anguillidae</taxon>
        <taxon>Anguilla</taxon>
    </lineage>
</organism>
<name>A0A0E9XQF9_ANGAN</name>
<reference evidence="2" key="1">
    <citation type="submission" date="2014-11" db="EMBL/GenBank/DDBJ databases">
        <authorList>
            <person name="Amaro Gonzalez C."/>
        </authorList>
    </citation>
    <scope>NUCLEOTIDE SEQUENCE</scope>
</reference>
<evidence type="ECO:0000313" key="2">
    <source>
        <dbReference type="EMBL" id="JAI04091.1"/>
    </source>
</evidence>
<proteinExistence type="predicted"/>
<protein>
    <submittedName>
        <fullName evidence="2">Uncharacterized protein</fullName>
    </submittedName>
</protein>
<accession>A0A0E9XQF9</accession>
<dbReference type="AlphaFoldDB" id="A0A0E9XQF9"/>
<feature type="region of interest" description="Disordered" evidence="1">
    <location>
        <begin position="1"/>
        <end position="39"/>
    </location>
</feature>
<feature type="compositionally biased region" description="Polar residues" evidence="1">
    <location>
        <begin position="30"/>
        <end position="39"/>
    </location>
</feature>
<evidence type="ECO:0000256" key="1">
    <source>
        <dbReference type="SAM" id="MobiDB-lite"/>
    </source>
</evidence>
<sequence>MISQRSSLKLSSGATWIAPSTPQRTEERWMNTSDSWVRS</sequence>